<sequence length="737" mass="79761">MTASAQAASAQTANASARFGTFGGVFTPNVLTILGLILFLRAGWVVGQAGLMGALLIVLIANSISFLTGLSLSAIATSMNVRAGGKYYLISRTLGREIGGAIGVPLYLSQAISVAFYIIGFTESLEGIAFFSRIDARVLSTLIAIVFAVVAFIGADFAIKIQYFILAALMAALLSFFGGGWLSIQAPTLTASYGEGMSFWSVFAVFFPAVTGIAVGASMSGDLKDPGRSIHKGTLFSVLFTAVVYFLSVIWLSLHGTPDELKSNTLIMRDIALFPPLILIGVWAATLSSALGSIVAAPRTLQAMANDGIVPRALGSRLGSRTEPRVGVLITAGIAFAVIWAGDLNVVAPIITMFFLNTYGMTNLVAGIEKLVGNPSFRPRAKIHFSFSLLGAAGCYGAMFVINPAATVVAILISYGIYFYLERRSTIRTWGDVRNGIWFALARRALLNLERSVFHAKNWRPNILVFTGQPHNRAPLVEIANLLSRGYGIVSFYQLLVGDIDQLAKRGLRRIARRQIRTFIQEQNMTAFAEADIVENFYAGAVTVCQSHGVGGLEPNAVLMGWSDTEGGRTLSLRLLSTLFELGKSVLFLHHDEKRGFGNRKVIDVWWRGRSGNGDLMLLLAHIISQSPTWDGASIRLLQTLPRGEGRVQTEAHLRALLDRVRVNAEPVVVVPPRGEQFPDTVKTWSRETDLTLLGMNRPEADEWESYGNQLNGWLSAVGTVLLIHSGQTEDLLAPND</sequence>
<dbReference type="GO" id="GO:0016020">
    <property type="term" value="C:membrane"/>
    <property type="evidence" value="ECO:0007669"/>
    <property type="project" value="UniProtKB-SubCell"/>
</dbReference>
<dbReference type="InterPro" id="IPR004842">
    <property type="entry name" value="SLC12A_fam"/>
</dbReference>
<evidence type="ECO:0000256" key="4">
    <source>
        <dbReference type="ARBA" id="ARBA00022692"/>
    </source>
</evidence>
<evidence type="ECO:0000256" key="6">
    <source>
        <dbReference type="ARBA" id="ARBA00023136"/>
    </source>
</evidence>
<feature type="domain" description="SLC12A transporter C-terminal" evidence="9">
    <location>
        <begin position="599"/>
        <end position="673"/>
    </location>
</feature>
<accession>A0A6B1D4W3</accession>
<evidence type="ECO:0000256" key="7">
    <source>
        <dbReference type="SAM" id="Phobius"/>
    </source>
</evidence>
<evidence type="ECO:0000256" key="3">
    <source>
        <dbReference type="ARBA" id="ARBA00022448"/>
    </source>
</evidence>
<gene>
    <name evidence="10" type="ORF">F4X14_08210</name>
</gene>
<evidence type="ECO:0000256" key="2">
    <source>
        <dbReference type="ARBA" id="ARBA00010593"/>
    </source>
</evidence>
<dbReference type="FunFam" id="1.20.1740.10:FF:000013">
    <property type="entry name" value="Solute carrier family 12 member"/>
    <property type="match status" value="1"/>
</dbReference>
<comment type="caution">
    <text evidence="10">The sequence shown here is derived from an EMBL/GenBank/DDBJ whole genome shotgun (WGS) entry which is preliminary data.</text>
</comment>
<evidence type="ECO:0000256" key="1">
    <source>
        <dbReference type="ARBA" id="ARBA00004141"/>
    </source>
</evidence>
<evidence type="ECO:0000313" key="10">
    <source>
        <dbReference type="EMBL" id="MYC94941.1"/>
    </source>
</evidence>
<comment type="subcellular location">
    <subcellularLocation>
        <location evidence="1">Membrane</location>
        <topology evidence="1">Multi-pass membrane protein</topology>
    </subcellularLocation>
</comment>
<feature type="domain" description="Amino acid permease/ SLC12A" evidence="8">
    <location>
        <begin position="25"/>
        <end position="464"/>
    </location>
</feature>
<dbReference type="PANTHER" id="PTHR11827">
    <property type="entry name" value="SOLUTE CARRIER FAMILY 12, CATION COTRANSPORTERS"/>
    <property type="match status" value="1"/>
</dbReference>
<evidence type="ECO:0000259" key="9">
    <source>
        <dbReference type="Pfam" id="PF03522"/>
    </source>
</evidence>
<evidence type="ECO:0000256" key="5">
    <source>
        <dbReference type="ARBA" id="ARBA00022989"/>
    </source>
</evidence>
<feature type="transmembrane region" description="Helical" evidence="7">
    <location>
        <begin position="274"/>
        <end position="297"/>
    </location>
</feature>
<feature type="transmembrane region" description="Helical" evidence="7">
    <location>
        <begin position="233"/>
        <end position="254"/>
    </location>
</feature>
<feature type="transmembrane region" description="Helical" evidence="7">
    <location>
        <begin position="348"/>
        <end position="368"/>
    </location>
</feature>
<dbReference type="GO" id="GO:0015377">
    <property type="term" value="F:chloride:monoatomic cation symporter activity"/>
    <property type="evidence" value="ECO:0007669"/>
    <property type="project" value="InterPro"/>
</dbReference>
<dbReference type="PANTHER" id="PTHR11827:SF72">
    <property type="entry name" value="GH08340P"/>
    <property type="match status" value="1"/>
</dbReference>
<protein>
    <submittedName>
        <fullName evidence="10">Amino acid permease</fullName>
    </submittedName>
</protein>
<dbReference type="InterPro" id="IPR004841">
    <property type="entry name" value="AA-permease/SLC12A_dom"/>
</dbReference>
<reference evidence="10" key="1">
    <citation type="submission" date="2019-09" db="EMBL/GenBank/DDBJ databases">
        <title>Characterisation of the sponge microbiome using genome-centric metagenomics.</title>
        <authorList>
            <person name="Engelberts J.P."/>
            <person name="Robbins S.J."/>
            <person name="De Goeij J.M."/>
            <person name="Aranda M."/>
            <person name="Bell S.C."/>
            <person name="Webster N.S."/>
        </authorList>
    </citation>
    <scope>NUCLEOTIDE SEQUENCE</scope>
    <source>
        <strain evidence="10">SB0661_bin_32</strain>
    </source>
</reference>
<feature type="transmembrane region" description="Helical" evidence="7">
    <location>
        <begin position="326"/>
        <end position="342"/>
    </location>
</feature>
<feature type="transmembrane region" description="Helical" evidence="7">
    <location>
        <begin position="50"/>
        <end position="77"/>
    </location>
</feature>
<dbReference type="InterPro" id="IPR018491">
    <property type="entry name" value="SLC12_C"/>
</dbReference>
<dbReference type="Gene3D" id="1.20.1740.10">
    <property type="entry name" value="Amino acid/polyamine transporter I"/>
    <property type="match status" value="1"/>
</dbReference>
<name>A0A6B1D4W3_9CHLR</name>
<dbReference type="Pfam" id="PF03522">
    <property type="entry name" value="SLC12"/>
    <property type="match status" value="2"/>
</dbReference>
<proteinExistence type="inferred from homology"/>
<keyword evidence="3" id="KW-0813">Transport</keyword>
<feature type="transmembrane region" description="Helical" evidence="7">
    <location>
        <begin position="21"/>
        <end position="44"/>
    </location>
</feature>
<keyword evidence="4 7" id="KW-0812">Transmembrane</keyword>
<dbReference type="EMBL" id="VXMH01000036">
    <property type="protein sequence ID" value="MYC94941.1"/>
    <property type="molecule type" value="Genomic_DNA"/>
</dbReference>
<feature type="domain" description="SLC12A transporter C-terminal" evidence="9">
    <location>
        <begin position="473"/>
        <end position="563"/>
    </location>
</feature>
<feature type="transmembrane region" description="Helical" evidence="7">
    <location>
        <begin position="199"/>
        <end position="221"/>
    </location>
</feature>
<dbReference type="AlphaFoldDB" id="A0A6B1D4W3"/>
<feature type="transmembrane region" description="Helical" evidence="7">
    <location>
        <begin position="98"/>
        <end position="119"/>
    </location>
</feature>
<feature type="transmembrane region" description="Helical" evidence="7">
    <location>
        <begin position="389"/>
        <end position="421"/>
    </location>
</feature>
<keyword evidence="6 7" id="KW-0472">Membrane</keyword>
<keyword evidence="5 7" id="KW-1133">Transmembrane helix</keyword>
<feature type="transmembrane region" description="Helical" evidence="7">
    <location>
        <begin position="139"/>
        <end position="159"/>
    </location>
</feature>
<dbReference type="Pfam" id="PF00324">
    <property type="entry name" value="AA_permease"/>
    <property type="match status" value="1"/>
</dbReference>
<organism evidence="10">
    <name type="scientific">Caldilineaceae bacterium SB0661_bin_32</name>
    <dbReference type="NCBI Taxonomy" id="2605255"/>
    <lineage>
        <taxon>Bacteria</taxon>
        <taxon>Bacillati</taxon>
        <taxon>Chloroflexota</taxon>
        <taxon>Caldilineae</taxon>
        <taxon>Caldilineales</taxon>
        <taxon>Caldilineaceae</taxon>
    </lineage>
</organism>
<evidence type="ECO:0000259" key="8">
    <source>
        <dbReference type="Pfam" id="PF00324"/>
    </source>
</evidence>
<comment type="similarity">
    <text evidence="2">Belongs to the SLC12A transporter family.</text>
</comment>
<feature type="transmembrane region" description="Helical" evidence="7">
    <location>
        <begin position="164"/>
        <end position="184"/>
    </location>
</feature>